<dbReference type="AlphaFoldDB" id="A0A5Q2RC28"/>
<dbReference type="InterPro" id="IPR001119">
    <property type="entry name" value="SLH_dom"/>
</dbReference>
<evidence type="ECO:0000256" key="1">
    <source>
        <dbReference type="SAM" id="MobiDB-lite"/>
    </source>
</evidence>
<accession>A0A5Q2RC28</accession>
<reference evidence="3 4" key="1">
    <citation type="submission" date="2019-11" db="EMBL/GenBank/DDBJ databases">
        <authorList>
            <person name="He Y."/>
        </authorList>
    </citation>
    <scope>NUCLEOTIDE SEQUENCE [LARGE SCALE GENOMIC DNA]</scope>
    <source>
        <strain evidence="3 4">SCSIO 58843</strain>
    </source>
</reference>
<evidence type="ECO:0000313" key="3">
    <source>
        <dbReference type="EMBL" id="QGG94398.1"/>
    </source>
</evidence>
<gene>
    <name evidence="3" type="ORF">GH723_04370</name>
</gene>
<name>A0A5Q2RC28_9ACTN</name>
<feature type="domain" description="SLH" evidence="2">
    <location>
        <begin position="585"/>
        <end position="649"/>
    </location>
</feature>
<dbReference type="Pfam" id="PF00395">
    <property type="entry name" value="SLH"/>
    <property type="match status" value="3"/>
</dbReference>
<dbReference type="InterPro" id="IPR036278">
    <property type="entry name" value="Sialidase_sf"/>
</dbReference>
<dbReference type="KEGG" id="atq:GH723_04370"/>
<dbReference type="Proteomes" id="UP000334019">
    <property type="component" value="Chromosome"/>
</dbReference>
<feature type="domain" description="SLH" evidence="2">
    <location>
        <begin position="530"/>
        <end position="584"/>
    </location>
</feature>
<sequence>MAGSFRFGATTGGSSTVAPIGRAKGDEMRGQGGTRRTRAMRWLVLVALVASVVAVPSTADAATSWWTPEERLGADEASIEEVHDVVLTHDGRLLLLYTLPQSIRVRVQSRAGTWGEPTRLFANSYPVHLEGAAVVTDDSTYVVWTDGGSTIHVSQLVGNDWVELQPIVADGSVTHVDAAVTPEGRVAVAWDEYRSPGSSIVLATATFDGATWTEPTSLEIDDSLREIRLEVADDGTRVLTMRGGGTTTSPLNGVYAFTLVGTDWSAPRRLSNGSDGVERANIASTRHGVVIALRERNHNENDTWNARLITFGNGSWSTKTLPRQTLDVGGPALTVGPDRRAQVAVAYEDSVQGPWGEVRTYRHLGGATWDGPEIAISVQGAHWFGDGLGLAIGPDGTSVVTAGIYHPELPGLVASVRGPGKPWPDAGLLGVGFDNIVEVHPVIDADGVVHLVWKSGRGWWSTSGIAIPFDDIQPGAFYTWPVLWAADVGLTTGVGGTDEFQPNRSITRAEAITTLWRLAGEQAAPPSGFEDAAPNAFYTRAVNWARHSGLTTGVGGSNRFEPNRTITRAELVTLLWRLDGSDGAPPAGFVDVAPTAFYARSVNWAKHTGITTGVGGSNRFEPNRDVTRAEAFTFVHRLASSTDVSAAGIASPSAIDEPPFGLRLQPAVPLD</sequence>
<feature type="region of interest" description="Disordered" evidence="1">
    <location>
        <begin position="1"/>
        <end position="32"/>
    </location>
</feature>
<protein>
    <recommendedName>
        <fullName evidence="2">SLH domain-containing protein</fullName>
    </recommendedName>
</protein>
<feature type="domain" description="SLH" evidence="2">
    <location>
        <begin position="465"/>
        <end position="529"/>
    </location>
</feature>
<dbReference type="SUPFAM" id="SSF50939">
    <property type="entry name" value="Sialidases"/>
    <property type="match status" value="1"/>
</dbReference>
<organism evidence="3 4">
    <name type="scientific">Actinomarinicola tropica</name>
    <dbReference type="NCBI Taxonomy" id="2789776"/>
    <lineage>
        <taxon>Bacteria</taxon>
        <taxon>Bacillati</taxon>
        <taxon>Actinomycetota</taxon>
        <taxon>Acidimicrobiia</taxon>
        <taxon>Acidimicrobiales</taxon>
        <taxon>Iamiaceae</taxon>
        <taxon>Actinomarinicola</taxon>
    </lineage>
</organism>
<evidence type="ECO:0000313" key="4">
    <source>
        <dbReference type="Proteomes" id="UP000334019"/>
    </source>
</evidence>
<dbReference type="EMBL" id="CP045851">
    <property type="protein sequence ID" value="QGG94398.1"/>
    <property type="molecule type" value="Genomic_DNA"/>
</dbReference>
<evidence type="ECO:0000259" key="2">
    <source>
        <dbReference type="PROSITE" id="PS51272"/>
    </source>
</evidence>
<proteinExistence type="predicted"/>
<dbReference type="PROSITE" id="PS51272">
    <property type="entry name" value="SLH"/>
    <property type="match status" value="3"/>
</dbReference>
<keyword evidence="4" id="KW-1185">Reference proteome</keyword>